<feature type="signal peptide" evidence="5">
    <location>
        <begin position="1"/>
        <end position="23"/>
    </location>
</feature>
<dbReference type="PANTHER" id="PTHR22925:SF3">
    <property type="entry name" value="GLYCOSYL HYDROLASE FAMILY PROTEIN 43"/>
    <property type="match status" value="1"/>
</dbReference>
<evidence type="ECO:0000256" key="2">
    <source>
        <dbReference type="ARBA" id="ARBA00022801"/>
    </source>
</evidence>
<evidence type="ECO:0000256" key="3">
    <source>
        <dbReference type="ARBA" id="ARBA00023295"/>
    </source>
</evidence>
<dbReference type="CDD" id="cd18821">
    <property type="entry name" value="GH43_Pc3Gal43A-like"/>
    <property type="match status" value="1"/>
</dbReference>
<dbReference type="SUPFAM" id="SSF75005">
    <property type="entry name" value="Arabinanase/levansucrase/invertase"/>
    <property type="match status" value="1"/>
</dbReference>
<dbReference type="Gene3D" id="2.115.10.20">
    <property type="entry name" value="Glycosyl hydrolase domain, family 43"/>
    <property type="match status" value="1"/>
</dbReference>
<keyword evidence="5" id="KW-0732">Signal</keyword>
<evidence type="ECO:0000256" key="5">
    <source>
        <dbReference type="SAM" id="SignalP"/>
    </source>
</evidence>
<dbReference type="InterPro" id="IPR006710">
    <property type="entry name" value="Glyco_hydro_43"/>
</dbReference>
<reference evidence="7" key="1">
    <citation type="journal article" date="2019" name="Int. J. Syst. Evol. Microbiol.">
        <title>The Global Catalogue of Microorganisms (GCM) 10K type strain sequencing project: providing services to taxonomists for standard genome sequencing and annotation.</title>
        <authorList>
            <consortium name="The Broad Institute Genomics Platform"/>
            <consortium name="The Broad Institute Genome Sequencing Center for Infectious Disease"/>
            <person name="Wu L."/>
            <person name="Ma J."/>
        </authorList>
    </citation>
    <scope>NUCLEOTIDE SEQUENCE [LARGE SCALE GENOMIC DNA]</scope>
    <source>
        <strain evidence="7">CGMCC 1.16026</strain>
    </source>
</reference>
<comment type="similarity">
    <text evidence="1 4">Belongs to the glycosyl hydrolase 43 family.</text>
</comment>
<proteinExistence type="inferred from homology"/>
<evidence type="ECO:0000313" key="7">
    <source>
        <dbReference type="Proteomes" id="UP001596391"/>
    </source>
</evidence>
<evidence type="ECO:0000256" key="4">
    <source>
        <dbReference type="RuleBase" id="RU361187"/>
    </source>
</evidence>
<dbReference type="PROSITE" id="PS51257">
    <property type="entry name" value="PROKAR_LIPOPROTEIN"/>
    <property type="match status" value="1"/>
</dbReference>
<organism evidence="6 7">
    <name type="scientific">Granulicella cerasi</name>
    <dbReference type="NCBI Taxonomy" id="741063"/>
    <lineage>
        <taxon>Bacteria</taxon>
        <taxon>Pseudomonadati</taxon>
        <taxon>Acidobacteriota</taxon>
        <taxon>Terriglobia</taxon>
        <taxon>Terriglobales</taxon>
        <taxon>Acidobacteriaceae</taxon>
        <taxon>Granulicella</taxon>
    </lineage>
</organism>
<keyword evidence="2 4" id="KW-0378">Hydrolase</keyword>
<name>A0ABW1ZAR9_9BACT</name>
<gene>
    <name evidence="6" type="ORF">ACFQBQ_13075</name>
</gene>
<dbReference type="EMBL" id="JBHSWI010000001">
    <property type="protein sequence ID" value="MFC6646502.1"/>
    <property type="molecule type" value="Genomic_DNA"/>
</dbReference>
<comment type="caution">
    <text evidence="6">The sequence shown here is derived from an EMBL/GenBank/DDBJ whole genome shotgun (WGS) entry which is preliminary data.</text>
</comment>
<dbReference type="RefSeq" id="WP_263370164.1">
    <property type="nucleotide sequence ID" value="NZ_JAGSYD010000001.1"/>
</dbReference>
<protein>
    <submittedName>
        <fullName evidence="6">Family 43 glycosylhydrolase</fullName>
    </submittedName>
</protein>
<dbReference type="Pfam" id="PF04616">
    <property type="entry name" value="Glyco_hydro_43"/>
    <property type="match status" value="1"/>
</dbReference>
<dbReference type="InterPro" id="IPR023296">
    <property type="entry name" value="Glyco_hydro_beta-prop_sf"/>
</dbReference>
<evidence type="ECO:0000313" key="6">
    <source>
        <dbReference type="EMBL" id="MFC6646502.1"/>
    </source>
</evidence>
<evidence type="ECO:0000256" key="1">
    <source>
        <dbReference type="ARBA" id="ARBA00009865"/>
    </source>
</evidence>
<accession>A0ABW1ZAR9</accession>
<feature type="chain" id="PRO_5046872199" evidence="5">
    <location>
        <begin position="24"/>
        <end position="346"/>
    </location>
</feature>
<dbReference type="Proteomes" id="UP001596391">
    <property type="component" value="Unassembled WGS sequence"/>
</dbReference>
<keyword evidence="3 4" id="KW-0326">Glycosidase</keyword>
<sequence>MQTRHIAASLVLAFSTLLACAHAQTNVIRPGEVWLDDRGKPIQAHGGSFLHLGDTFYWFGEDRSPENDRARRYVACYSSTDLVHWSFRRQVLALADPEHLGPHFVVERPKVFYNAKTKRFVMYLHLDAPGGEGGHYNYARVAVVTSDAVDGEYSYVRSFRPLGKESRDIGQFVDNDGTAYLIFESRPTGGFYIAKLSDDYLNVEREVAFIPTPLEAGSIVRHDGLYYFVGSHLSDWSPNPNVYATASSLAGPWSSFQNIAPPETNTYGSQSAGLITVGTGKSETIVYAGDRWNEKDLPDSRYLWMPLQLRDGKMKLPAPQPWSIDTRTGAATIAPTSTSIFHDGPR</sequence>
<keyword evidence="7" id="KW-1185">Reference proteome</keyword>
<dbReference type="PANTHER" id="PTHR22925">
    <property type="entry name" value="GLYCOSYL HYDROLASE 43 FAMILY MEMBER"/>
    <property type="match status" value="1"/>
</dbReference>